<dbReference type="InterPro" id="IPR005946">
    <property type="entry name" value="Rib-P_diPkinase"/>
</dbReference>
<name>A0A8J6NBM1_9BACT</name>
<gene>
    <name evidence="11" type="ORF">H8E41_07975</name>
</gene>
<evidence type="ECO:0000313" key="12">
    <source>
        <dbReference type="Proteomes" id="UP000614424"/>
    </source>
</evidence>
<dbReference type="InterPro" id="IPR000836">
    <property type="entry name" value="PRTase_dom"/>
</dbReference>
<evidence type="ECO:0000256" key="3">
    <source>
        <dbReference type="ARBA" id="ARBA00022727"/>
    </source>
</evidence>
<dbReference type="EMBL" id="JACNJZ010000109">
    <property type="protein sequence ID" value="MBC8317831.1"/>
    <property type="molecule type" value="Genomic_DNA"/>
</dbReference>
<evidence type="ECO:0000256" key="6">
    <source>
        <dbReference type="ARBA" id="ARBA00022840"/>
    </source>
</evidence>
<keyword evidence="4" id="KW-0547">Nucleotide-binding</keyword>
<comment type="caution">
    <text evidence="11">The sequence shown here is derived from an EMBL/GenBank/DDBJ whole genome shotgun (WGS) entry which is preliminary data.</text>
</comment>
<dbReference type="Gene3D" id="3.40.50.2020">
    <property type="match status" value="2"/>
</dbReference>
<dbReference type="PANTHER" id="PTHR10210:SF32">
    <property type="entry name" value="RIBOSE-PHOSPHATE PYROPHOSPHOKINASE 2"/>
    <property type="match status" value="1"/>
</dbReference>
<evidence type="ECO:0000256" key="1">
    <source>
        <dbReference type="ARBA" id="ARBA00013247"/>
    </source>
</evidence>
<comment type="similarity">
    <text evidence="8">Belongs to the ribose-phosphate pyrophosphokinase family.</text>
</comment>
<dbReference type="Proteomes" id="UP000614424">
    <property type="component" value="Unassembled WGS sequence"/>
</dbReference>
<evidence type="ECO:0000256" key="4">
    <source>
        <dbReference type="ARBA" id="ARBA00022741"/>
    </source>
</evidence>
<dbReference type="GO" id="GO:0006015">
    <property type="term" value="P:5-phosphoribose 1-diphosphate biosynthetic process"/>
    <property type="evidence" value="ECO:0007669"/>
    <property type="project" value="TreeGrafter"/>
</dbReference>
<keyword evidence="2" id="KW-0808">Transferase</keyword>
<evidence type="ECO:0000256" key="5">
    <source>
        <dbReference type="ARBA" id="ARBA00022777"/>
    </source>
</evidence>
<evidence type="ECO:0000313" key="11">
    <source>
        <dbReference type="EMBL" id="MBC8317831.1"/>
    </source>
</evidence>
<dbReference type="GO" id="GO:0005737">
    <property type="term" value="C:cytoplasm"/>
    <property type="evidence" value="ECO:0007669"/>
    <property type="project" value="TreeGrafter"/>
</dbReference>
<organism evidence="11 12">
    <name type="scientific">Candidatus Desulfobia pelagia</name>
    <dbReference type="NCBI Taxonomy" id="2841692"/>
    <lineage>
        <taxon>Bacteria</taxon>
        <taxon>Pseudomonadati</taxon>
        <taxon>Thermodesulfobacteriota</taxon>
        <taxon>Desulfobulbia</taxon>
        <taxon>Desulfobulbales</taxon>
        <taxon>Desulfobulbaceae</taxon>
        <taxon>Candidatus Desulfobia</taxon>
    </lineage>
</organism>
<reference evidence="11 12" key="1">
    <citation type="submission" date="2020-08" db="EMBL/GenBank/DDBJ databases">
        <title>Bridging the membrane lipid divide: bacteria of the FCB group superphylum have the potential to synthesize archaeal ether lipids.</title>
        <authorList>
            <person name="Villanueva L."/>
            <person name="Von Meijenfeldt F.A.B."/>
            <person name="Westbye A.B."/>
            <person name="Yadav S."/>
            <person name="Hopmans E.C."/>
            <person name="Dutilh B.E."/>
            <person name="Sinninghe Damste J.S."/>
        </authorList>
    </citation>
    <scope>NUCLEOTIDE SEQUENCE [LARGE SCALE GENOMIC DNA]</scope>
    <source>
        <strain evidence="11">NIOZ-UU47</strain>
    </source>
</reference>
<evidence type="ECO:0000256" key="2">
    <source>
        <dbReference type="ARBA" id="ARBA00022679"/>
    </source>
</evidence>
<dbReference type="AlphaFoldDB" id="A0A8J6NBM1"/>
<dbReference type="PANTHER" id="PTHR10210">
    <property type="entry name" value="RIBOSE-PHOSPHATE DIPHOSPHOKINASE FAMILY MEMBER"/>
    <property type="match status" value="1"/>
</dbReference>
<dbReference type="GO" id="GO:0004749">
    <property type="term" value="F:ribose phosphate diphosphokinase activity"/>
    <property type="evidence" value="ECO:0007669"/>
    <property type="project" value="UniProtKB-EC"/>
</dbReference>
<dbReference type="GO" id="GO:0000287">
    <property type="term" value="F:magnesium ion binding"/>
    <property type="evidence" value="ECO:0007669"/>
    <property type="project" value="InterPro"/>
</dbReference>
<accession>A0A8J6NBM1</accession>
<evidence type="ECO:0000256" key="8">
    <source>
        <dbReference type="RuleBase" id="RU004324"/>
    </source>
</evidence>
<dbReference type="CDD" id="cd06223">
    <property type="entry name" value="PRTases_typeI"/>
    <property type="match status" value="1"/>
</dbReference>
<proteinExistence type="inferred from homology"/>
<evidence type="ECO:0000259" key="10">
    <source>
        <dbReference type="Pfam" id="PF13793"/>
    </source>
</evidence>
<dbReference type="InterPro" id="IPR029057">
    <property type="entry name" value="PRTase-like"/>
</dbReference>
<dbReference type="NCBIfam" id="TIGR01251">
    <property type="entry name" value="ribP_PPkin"/>
    <property type="match status" value="1"/>
</dbReference>
<dbReference type="Pfam" id="PF00156">
    <property type="entry name" value="Pribosyltran"/>
    <property type="match status" value="1"/>
</dbReference>
<feature type="domain" description="Phosphoribosyltransferase" evidence="9">
    <location>
        <begin position="151"/>
        <end position="266"/>
    </location>
</feature>
<dbReference type="GO" id="GO:0006164">
    <property type="term" value="P:purine nucleotide biosynthetic process"/>
    <property type="evidence" value="ECO:0007669"/>
    <property type="project" value="TreeGrafter"/>
</dbReference>
<dbReference type="SUPFAM" id="SSF53271">
    <property type="entry name" value="PRTase-like"/>
    <property type="match status" value="2"/>
</dbReference>
<sequence>MPLVTSSDIIITANEASEALGLKIANEMGLEFTKTTKKYFTDGEIYHSFPEKIAGKDIIIVGSSHNDSSHQELIDLIDGCHFLRARTVNVVISYLGYSTMEQSKPGSNEIPKGITRTRQIFRARPHFVAFIDLHSEAVLHAHGGNVHTQHIHTNELIVEKIKELQLQNFVLVSPDYGRSKWVAKLAGLLDAPHTAADKDRFAMDETMVGQVASVVNGKTAIICDDMIRTGGSIIQTAERCRQAGAVDTILYATHLVLAGDSREKFKRHGIAKIIGADTYPGCVTDELLEVYSVAPLVASVLNRQLKIRI</sequence>
<comment type="catalytic activity">
    <reaction evidence="7">
        <text>D-ribose 5-phosphate + ATP = 5-phospho-alpha-D-ribose 1-diphosphate + AMP + H(+)</text>
        <dbReference type="Rhea" id="RHEA:15609"/>
        <dbReference type="ChEBI" id="CHEBI:15378"/>
        <dbReference type="ChEBI" id="CHEBI:30616"/>
        <dbReference type="ChEBI" id="CHEBI:58017"/>
        <dbReference type="ChEBI" id="CHEBI:78346"/>
        <dbReference type="ChEBI" id="CHEBI:456215"/>
        <dbReference type="EC" id="2.7.6.1"/>
    </reaction>
</comment>
<keyword evidence="6" id="KW-0067">ATP-binding</keyword>
<evidence type="ECO:0000259" key="9">
    <source>
        <dbReference type="Pfam" id="PF00156"/>
    </source>
</evidence>
<keyword evidence="3 8" id="KW-0545">Nucleotide biosynthesis</keyword>
<feature type="domain" description="Ribose-phosphate pyrophosphokinase N-terminal" evidence="10">
    <location>
        <begin position="10"/>
        <end position="103"/>
    </location>
</feature>
<keyword evidence="5" id="KW-0418">Kinase</keyword>
<dbReference type="GO" id="GO:0016301">
    <property type="term" value="F:kinase activity"/>
    <property type="evidence" value="ECO:0007669"/>
    <property type="project" value="UniProtKB-KW"/>
</dbReference>
<evidence type="ECO:0000256" key="7">
    <source>
        <dbReference type="ARBA" id="ARBA00049535"/>
    </source>
</evidence>
<dbReference type="InterPro" id="IPR029099">
    <property type="entry name" value="Pribosyltran_N"/>
</dbReference>
<protein>
    <recommendedName>
        <fullName evidence="1">ribose-phosphate diphosphokinase</fullName>
        <ecNumber evidence="1">2.7.6.1</ecNumber>
    </recommendedName>
</protein>
<dbReference type="SMART" id="SM01400">
    <property type="entry name" value="Pribosyltran_N"/>
    <property type="match status" value="1"/>
</dbReference>
<dbReference type="GO" id="GO:0002189">
    <property type="term" value="C:ribose phosphate diphosphokinase complex"/>
    <property type="evidence" value="ECO:0007669"/>
    <property type="project" value="TreeGrafter"/>
</dbReference>
<dbReference type="Pfam" id="PF13793">
    <property type="entry name" value="Pribosyltran_N"/>
    <property type="match status" value="1"/>
</dbReference>
<dbReference type="GO" id="GO:0005524">
    <property type="term" value="F:ATP binding"/>
    <property type="evidence" value="ECO:0007669"/>
    <property type="project" value="UniProtKB-KW"/>
</dbReference>
<dbReference type="EC" id="2.7.6.1" evidence="1"/>